<dbReference type="CDD" id="cd03230">
    <property type="entry name" value="ABC_DR_subfamily_A"/>
    <property type="match status" value="1"/>
</dbReference>
<dbReference type="PROSITE" id="PS50893">
    <property type="entry name" value="ABC_TRANSPORTER_2"/>
    <property type="match status" value="1"/>
</dbReference>
<dbReference type="PANTHER" id="PTHR42711:SF5">
    <property type="entry name" value="ABC TRANSPORTER ATP-BINDING PROTEIN NATA"/>
    <property type="match status" value="1"/>
</dbReference>
<evidence type="ECO:0000313" key="6">
    <source>
        <dbReference type="EMBL" id="SDG33510.1"/>
    </source>
</evidence>
<dbReference type="Pfam" id="PF13732">
    <property type="entry name" value="DrrA1-3_C"/>
    <property type="match status" value="1"/>
</dbReference>
<dbReference type="GO" id="GO:0005524">
    <property type="term" value="F:ATP binding"/>
    <property type="evidence" value="ECO:0007669"/>
    <property type="project" value="UniProtKB-KW"/>
</dbReference>
<dbReference type="InterPro" id="IPR003593">
    <property type="entry name" value="AAA+_ATPase"/>
</dbReference>
<proteinExistence type="inferred from homology"/>
<dbReference type="GO" id="GO:0016887">
    <property type="term" value="F:ATP hydrolysis activity"/>
    <property type="evidence" value="ECO:0007669"/>
    <property type="project" value="InterPro"/>
</dbReference>
<dbReference type="SUPFAM" id="SSF52540">
    <property type="entry name" value="P-loop containing nucleoside triphosphate hydrolases"/>
    <property type="match status" value="1"/>
</dbReference>
<comment type="similarity">
    <text evidence="1">Belongs to the ABC transporter superfamily.</text>
</comment>
<dbReference type="InterPro" id="IPR003439">
    <property type="entry name" value="ABC_transporter-like_ATP-bd"/>
</dbReference>
<comment type="caution">
    <text evidence="6">The sequence shown here is derived from an EMBL/GenBank/DDBJ whole genome shotgun (WGS) entry which is preliminary data.</text>
</comment>
<dbReference type="Gene3D" id="3.40.50.300">
    <property type="entry name" value="P-loop containing nucleotide triphosphate hydrolases"/>
    <property type="match status" value="1"/>
</dbReference>
<evidence type="ECO:0000259" key="5">
    <source>
        <dbReference type="PROSITE" id="PS50893"/>
    </source>
</evidence>
<evidence type="ECO:0000256" key="3">
    <source>
        <dbReference type="ARBA" id="ARBA00022741"/>
    </source>
</evidence>
<organism evidence="6 7">
    <name type="scientific">Methanolobus vulcani</name>
    <dbReference type="NCBI Taxonomy" id="38026"/>
    <lineage>
        <taxon>Archaea</taxon>
        <taxon>Methanobacteriati</taxon>
        <taxon>Methanobacteriota</taxon>
        <taxon>Stenosarchaea group</taxon>
        <taxon>Methanomicrobia</taxon>
        <taxon>Methanosarcinales</taxon>
        <taxon>Methanosarcinaceae</taxon>
        <taxon>Methanolobus</taxon>
    </lineage>
</organism>
<dbReference type="Proteomes" id="UP000199259">
    <property type="component" value="Unassembled WGS sequence"/>
</dbReference>
<reference evidence="6 7" key="1">
    <citation type="submission" date="2016-10" db="EMBL/GenBank/DDBJ databases">
        <authorList>
            <person name="Varghese N."/>
            <person name="Submissions S."/>
        </authorList>
    </citation>
    <scope>NUCLEOTIDE SEQUENCE [LARGE SCALE GENOMIC DNA]</scope>
    <source>
        <strain evidence="6 7">PL 12/M</strain>
    </source>
</reference>
<dbReference type="SMART" id="SM00382">
    <property type="entry name" value="AAA"/>
    <property type="match status" value="1"/>
</dbReference>
<gene>
    <name evidence="6" type="ORF">SAMN04488589_2749</name>
</gene>
<dbReference type="InterPro" id="IPR017871">
    <property type="entry name" value="ABC_transporter-like_CS"/>
</dbReference>
<dbReference type="EMBL" id="FNCA01000012">
    <property type="protein sequence ID" value="SDG33510.1"/>
    <property type="molecule type" value="Genomic_DNA"/>
</dbReference>
<dbReference type="AlphaFoldDB" id="A0A7Z7FFD7"/>
<keyword evidence="3" id="KW-0547">Nucleotide-binding</keyword>
<keyword evidence="7" id="KW-1185">Reference proteome</keyword>
<keyword evidence="4 6" id="KW-0067">ATP-binding</keyword>
<accession>A0A7Z7FFD7</accession>
<dbReference type="PROSITE" id="PS00211">
    <property type="entry name" value="ABC_TRANSPORTER_1"/>
    <property type="match status" value="1"/>
</dbReference>
<dbReference type="PANTHER" id="PTHR42711">
    <property type="entry name" value="ABC TRANSPORTER ATP-BINDING PROTEIN"/>
    <property type="match status" value="1"/>
</dbReference>
<sequence length="328" mass="36736">MLSNYALFYFIIGFIYSKVHSLSVEPGIIEVKGLRKEYGDFVAVDNLSFSVEKGQIFGIVGPNGAGKTTTLKMLSSLIRPTTGSIHMKGLDIATDAVEIKSFLGFLPEESPLYEGMEVDDYLMYFAELYCVPKDQAKKRIRELLFDLALNPDGKKIGDLSKGMKRKVAIARSLINDPDVLIYDEPASGLDPMTSRYITDYVRSLKQSGKTIIFTAHNLYQVESLCDRILILKGGKLVILGTAEEIRKEYGKIQYRLEFKVDDVTDYTISEVIKEVDGSYVVITNDIDVVNQTTKWVASKGGDIVEMRTIVPSLEEIFLELMGVELFVD</sequence>
<dbReference type="InterPro" id="IPR025302">
    <property type="entry name" value="DrrA1/2-like_C"/>
</dbReference>
<dbReference type="InterPro" id="IPR050763">
    <property type="entry name" value="ABC_transporter_ATP-binding"/>
</dbReference>
<name>A0A7Z7FFD7_9EURY</name>
<dbReference type="InterPro" id="IPR027417">
    <property type="entry name" value="P-loop_NTPase"/>
</dbReference>
<evidence type="ECO:0000256" key="1">
    <source>
        <dbReference type="ARBA" id="ARBA00005417"/>
    </source>
</evidence>
<feature type="domain" description="ABC transporter" evidence="5">
    <location>
        <begin position="29"/>
        <end position="258"/>
    </location>
</feature>
<evidence type="ECO:0000256" key="2">
    <source>
        <dbReference type="ARBA" id="ARBA00022448"/>
    </source>
</evidence>
<protein>
    <submittedName>
        <fullName evidence="6">ABC-2 type transport system ATP-binding protein</fullName>
    </submittedName>
</protein>
<evidence type="ECO:0000313" key="7">
    <source>
        <dbReference type="Proteomes" id="UP000199259"/>
    </source>
</evidence>
<dbReference type="Pfam" id="PF00005">
    <property type="entry name" value="ABC_tran"/>
    <property type="match status" value="1"/>
</dbReference>
<keyword evidence="2" id="KW-0813">Transport</keyword>
<evidence type="ECO:0000256" key="4">
    <source>
        <dbReference type="ARBA" id="ARBA00022840"/>
    </source>
</evidence>